<gene>
    <name evidence="8" type="primary">LOC106158698</name>
</gene>
<proteinExistence type="predicted"/>
<evidence type="ECO:0000313" key="8">
    <source>
        <dbReference type="RefSeq" id="XP_013390226.1"/>
    </source>
</evidence>
<dbReference type="OrthoDB" id="1394818at2759"/>
<dbReference type="InterPro" id="IPR003591">
    <property type="entry name" value="Leu-rich_rpt_typical-subtyp"/>
</dbReference>
<feature type="domain" description="PPM-type phosphatase" evidence="6">
    <location>
        <begin position="1836"/>
        <end position="2070"/>
    </location>
</feature>
<keyword evidence="3" id="KW-0677">Repeat</keyword>
<accession>A0A1S3HXD8</accession>
<dbReference type="InParanoid" id="A0A1S3HXD8"/>
<feature type="compositionally biased region" description="Polar residues" evidence="4">
    <location>
        <begin position="2387"/>
        <end position="2402"/>
    </location>
</feature>
<dbReference type="CDD" id="cd17213">
    <property type="entry name" value="RA_PHLPP"/>
    <property type="match status" value="1"/>
</dbReference>
<dbReference type="RefSeq" id="XP_013390226.1">
    <property type="nucleotide sequence ID" value="XM_013534772.1"/>
</dbReference>
<sequence length="2641" mass="301479">MPKGGMFKRQGQKHKAVGAMSTVGSAKSKSTVRSNASSQGTAGSSKSPYIGQTPRYNRTYRSISDAWWSVGEYMRPGITHQSVGLSLKGAGLIGQPEDTDTWDLSDSLADMYDKVMREMRQNMPTKKTNGDKSIDVRAWLEKDTSNGFIRVFIPDSDLSKSYLIPLTLNTPAGRVCQILGIPPNSLHVQLNGDIIQRLEPYENPLVIQNEYLATIGYTDVTRIQEEGHNPEIGFQIRFYTGKPFHDGTYSRNQLQAWVEVRKGKVLHQWARRLCIISGTRLYIYRDKERRNTPTVVQLAKGSVEEVSIKGHERCLKLTSTIQGEKSVFLSFSSESQYAKWRKKCKKATSKLPTSADLSNNHLEFLPENLFINEELTMLNLRHNVLKERPIEDDIYTIGWLDDLPRFRHLRSLNLADNNLGVIPTSIYLIKTLVELNVASNKLEDIPSQISNLCNLQALHIHNNHLTSLPEEMVTLKKLFILVLAFNKFPVIPSTVAIMTNVRMTEVENLIMAGNYVERLSGELLDKMKYVKKVDLRMNRLTLPPSETTKFHLLEQLTHLDIRDNKVADLDIRSVRTLEYLNCERNKMTTLQVNGASLKNLFAAHNDIHYLYITPKPEWLVTLDVSHNKLKALPEWLPDCFFLQKLQASYNRITTLPPRIFLDSKKLKFLWVDHNELEQLPQDVDAFYVEELHVENNKIRLLPADFLRNANKLRVFNATSNKLTSLPDLSPVQDLNKIQELYLSGNFLQDESFTTLCGYQRLKCLHIAHNDIYEIFERDVSRLQALQELNISENKLKFLPDAITRLPDLRVLRAHSNMLRYLPDFGRSSNLKVLDVGLNRLLDTSVTDLMSSQIDLLDMSCNTQMRVDMKELQSVRRYKDINMIDMTGQNRTLPGLDNRGRTSGGDDPCPWNLGFSETSGIRNKLCVASIKMAKYDEGQALLGVFDGGLNNEVPKILADRIPDLIRRERYEKENRDEYMKYTFLTAHRELRHKGQRLGASGAVCHIRRLFENRDRYKLEVANAGDVSIVMSRGGEAVCLTKLHTIEDSPDECQRICKSDGIITEDNKVNGVCNCTKQLGCSYLFPHIIPDPHTERITLKPEDQCLIIANRGLWQYVSYQEAVWEVESLSNPVMAAKRLQDLAQSYGSRENICILGKPFHDGTYSRNQLQAWVEVRKGKVLHQWARRLCIISGTRLYIYRDKERRNTPTVVQLAKGSVEEVCIKGHERCLKLTSTIQGEKSVFLSFSSESQYAKWRKKCKKATSKLPTSADLSNNHLEFLPENLFINEELTMLNLRHNVLKERPIEDDIYTIGWLDDLPRFRHLRSLNLADNNLGVIPTSIYLIKTLVELNVASNKLEDIPSQISNLCNLQALHIHNNHLTSLPEEMVTLKKLFILVLAFNKFPVIPNTVAMMTNVRMTEVENLIMAGNYVERLSGELLDKLKYVKKVDLRMNRLTLPPSETTKFHLLEQLTHLDIRDNKVADLDIRSVRTLEYLNCERNKMTTLQVNGASLKNLFAAHNDIHYLYITPKPEWLVTLDVSHNKLKALPEWLPDCFFLQKLQASYNRITTLPPRIFLDSKKLKFLWVDHNELEQLPQDVDAFYVEELHVENNKIRLLPADFLRNANKLRVFNATSNKLTSLPDLSPVQDLNKIQELYLSGNFLQDESFTTLCGYQRLKCLHIAHNDIYEIFERDVSRLQALQELNISENKLKFLPDAITRLPDLRVLRAHSNMLRYLPDFGRSSNLKVLDVGLNRLLDTSVTDLMSSQIDLLDMSCNTQMRVDMKELQSVRRYKDINMIDMTGQNRTLPGLDNRGRTSGGDDPCPWNLGFSETSGIRNKLCVASIKMAKYDEGQALLGVFDGGLNNEVPKILADRIPDLIRRERYEKENRDEYMKYTFLTAHRELRHKGQRLGASGAVCHIRRLFENRDRYKLEVANAGDVSIVMSRGGEAVCLTKLHTIEDSPDECQRICKSDGIITEDNKVNGVCNCTKQLGCSYLFPHIIPDPHTERITLKPEDQCLIIANRGLWQYVSYQEAVWEVESLSNPVMAAKRLQDLAQSYGSRENICILVLKLFIPELELQRDILSPLRLELQNLREGIDVDNESDRQSDVSSQDSARCTGPETEPEDVDIVDNRRRRVRSPRRNRPAASDVQVRPLPGHRYRRRDDAEEWASIIQQRLSEEVKDKELKYSVADIAIAIEEVETQLPRKETKKPSLRDVENWLTSREPVPWERSDSQQLVMPSEVVRREQKKKAESITDTESTLLRPSQIKKSTRLKDSRRQYNTLPVSRSKGMANDDSALSDHSSKLSGMIKATPRKHKAKTIHGLRGGKYKTEAASYLTTCIKRRQGQEIASILSELVKTDHPDKQTQGESTEETRDSGKTQNKLHDNVQTIFHSETDSQLPESSDAKLKGAQSDTWNETLGSGYDNEVYSTDASTSDRDRRVSDSRFVYEEIHLDRTHDMNARSDSESSFAPPSQSPVDTSSVVDHPATQVVEVEVHNDDPESLEVPRVRLRRRNIPMGSFGRAAAARARMRTNGSNDRPISDGSDDVQSMTTAGSFEAIYSSVDQHSQTDSYSSETVTISNLSDSAKETDIDSLYAKVRKGSKTPALEGWEDPSDRVSAIYLDDTLRDSESIESIIITHL</sequence>
<evidence type="ECO:0000256" key="1">
    <source>
        <dbReference type="ARBA" id="ARBA00022614"/>
    </source>
</evidence>
<dbReference type="InterPro" id="IPR001932">
    <property type="entry name" value="PPM-type_phosphatase-like_dom"/>
</dbReference>
<feature type="region of interest" description="Disordered" evidence="4">
    <location>
        <begin position="2242"/>
        <end position="2316"/>
    </location>
</feature>
<dbReference type="InterPro" id="IPR055071">
    <property type="entry name" value="RA_PHLPP-like"/>
</dbReference>
<dbReference type="Gene3D" id="2.30.29.30">
    <property type="entry name" value="Pleckstrin-homology domain (PH domain)/Phosphotyrosine-binding domain (PTB)"/>
    <property type="match status" value="2"/>
</dbReference>
<evidence type="ECO:0000256" key="2">
    <source>
        <dbReference type="ARBA" id="ARBA00022723"/>
    </source>
</evidence>
<dbReference type="PROSITE" id="PS50003">
    <property type="entry name" value="PH_DOMAIN"/>
    <property type="match status" value="1"/>
</dbReference>
<dbReference type="PROSITE" id="PS51450">
    <property type="entry name" value="LRR"/>
    <property type="match status" value="6"/>
</dbReference>
<dbReference type="SMART" id="SM00233">
    <property type="entry name" value="PH"/>
    <property type="match status" value="2"/>
</dbReference>
<evidence type="ECO:0000256" key="3">
    <source>
        <dbReference type="ARBA" id="ARBA00022737"/>
    </source>
</evidence>
<dbReference type="Gene3D" id="3.60.40.10">
    <property type="entry name" value="PPM-type phosphatase domain"/>
    <property type="match status" value="2"/>
</dbReference>
<dbReference type="InterPro" id="IPR050216">
    <property type="entry name" value="LRR_domain-containing"/>
</dbReference>
<dbReference type="PANTHER" id="PTHR48051:SF54">
    <property type="entry name" value="LEUCINE-RICH REPEAT-CONTAINING PROTEIN"/>
    <property type="match status" value="1"/>
</dbReference>
<dbReference type="GO" id="GO:0046872">
    <property type="term" value="F:metal ion binding"/>
    <property type="evidence" value="ECO:0007669"/>
    <property type="project" value="UniProtKB-KW"/>
</dbReference>
<keyword evidence="7" id="KW-1185">Reference proteome</keyword>
<dbReference type="CDD" id="cd00143">
    <property type="entry name" value="PP2Cc"/>
    <property type="match status" value="2"/>
</dbReference>
<dbReference type="SMART" id="SM00365">
    <property type="entry name" value="LRR_SD22"/>
    <property type="match status" value="8"/>
</dbReference>
<feature type="domain" description="PPM-type phosphatase" evidence="6">
    <location>
        <begin position="923"/>
        <end position="1157"/>
    </location>
</feature>
<protein>
    <submittedName>
        <fullName evidence="8">Uncharacterized protein LOC106158698</fullName>
    </submittedName>
</protein>
<evidence type="ECO:0000256" key="4">
    <source>
        <dbReference type="SAM" id="MobiDB-lite"/>
    </source>
</evidence>
<keyword evidence="2" id="KW-0479">Metal-binding</keyword>
<dbReference type="InterPro" id="IPR036457">
    <property type="entry name" value="PPM-type-like_dom_sf"/>
</dbReference>
<dbReference type="Proteomes" id="UP000085678">
    <property type="component" value="Unplaced"/>
</dbReference>
<dbReference type="Pfam" id="PF00169">
    <property type="entry name" value="PH"/>
    <property type="match status" value="2"/>
</dbReference>
<evidence type="ECO:0000313" key="7">
    <source>
        <dbReference type="Proteomes" id="UP000085678"/>
    </source>
</evidence>
<dbReference type="GO" id="GO:0005737">
    <property type="term" value="C:cytoplasm"/>
    <property type="evidence" value="ECO:0007669"/>
    <property type="project" value="TreeGrafter"/>
</dbReference>
<feature type="domain" description="PH" evidence="5">
    <location>
        <begin position="251"/>
        <end position="349"/>
    </location>
</feature>
<dbReference type="InterPro" id="IPR032675">
    <property type="entry name" value="LRR_dom_sf"/>
</dbReference>
<organism evidence="7 8">
    <name type="scientific">Lingula anatina</name>
    <name type="common">Brachiopod</name>
    <name type="synonym">Lingula unguis</name>
    <dbReference type="NCBI Taxonomy" id="7574"/>
    <lineage>
        <taxon>Eukaryota</taxon>
        <taxon>Metazoa</taxon>
        <taxon>Spiralia</taxon>
        <taxon>Lophotrochozoa</taxon>
        <taxon>Brachiopoda</taxon>
        <taxon>Linguliformea</taxon>
        <taxon>Lingulata</taxon>
        <taxon>Lingulida</taxon>
        <taxon>Linguloidea</taxon>
        <taxon>Lingulidae</taxon>
        <taxon>Lingula</taxon>
    </lineage>
</organism>
<dbReference type="InterPro" id="IPR011993">
    <property type="entry name" value="PH-like_dom_sf"/>
</dbReference>
<dbReference type="SMART" id="SM00332">
    <property type="entry name" value="PP2Cc"/>
    <property type="match status" value="2"/>
</dbReference>
<dbReference type="SUPFAM" id="SSF52058">
    <property type="entry name" value="L domain-like"/>
    <property type="match status" value="4"/>
</dbReference>
<feature type="compositionally biased region" description="Polar residues" evidence="4">
    <location>
        <begin position="2254"/>
        <end position="2263"/>
    </location>
</feature>
<dbReference type="GeneID" id="106158698"/>
<reference evidence="8" key="1">
    <citation type="submission" date="2025-08" db="UniProtKB">
        <authorList>
            <consortium name="RefSeq"/>
        </authorList>
    </citation>
    <scope>IDENTIFICATION</scope>
    <source>
        <tissue evidence="8">Gonads</tissue>
    </source>
</reference>
<feature type="compositionally biased region" description="Polar residues" evidence="4">
    <location>
        <begin position="2467"/>
        <end position="2483"/>
    </location>
</feature>
<dbReference type="SMART" id="SM00364">
    <property type="entry name" value="LRR_BAC"/>
    <property type="match status" value="20"/>
</dbReference>
<feature type="region of interest" description="Disordered" evidence="4">
    <location>
        <begin position="2355"/>
        <end position="2442"/>
    </location>
</feature>
<feature type="compositionally biased region" description="Basic residues" evidence="4">
    <location>
        <begin position="2132"/>
        <end position="2143"/>
    </location>
</feature>
<evidence type="ECO:0000259" key="6">
    <source>
        <dbReference type="PROSITE" id="PS51746"/>
    </source>
</evidence>
<dbReference type="InterPro" id="IPR001611">
    <property type="entry name" value="Leu-rich_rpt"/>
</dbReference>
<dbReference type="PROSITE" id="PS51746">
    <property type="entry name" value="PPM_2"/>
    <property type="match status" value="2"/>
</dbReference>
<dbReference type="Pfam" id="PF00481">
    <property type="entry name" value="PP2C"/>
    <property type="match status" value="2"/>
</dbReference>
<dbReference type="InterPro" id="IPR001849">
    <property type="entry name" value="PH_domain"/>
</dbReference>
<feature type="region of interest" description="Disordered" evidence="4">
    <location>
        <begin position="1"/>
        <end position="54"/>
    </location>
</feature>
<feature type="compositionally biased region" description="Polar residues" evidence="4">
    <location>
        <begin position="22"/>
        <end position="47"/>
    </location>
</feature>
<dbReference type="Gene3D" id="3.80.10.10">
    <property type="entry name" value="Ribonuclease Inhibitor"/>
    <property type="match status" value="8"/>
</dbReference>
<feature type="compositionally biased region" description="Basic and acidic residues" evidence="4">
    <location>
        <begin position="2242"/>
        <end position="2253"/>
    </location>
</feature>
<dbReference type="Pfam" id="PF13855">
    <property type="entry name" value="LRR_8"/>
    <property type="match status" value="2"/>
</dbReference>
<dbReference type="SUPFAM" id="SSF50729">
    <property type="entry name" value="PH domain-like"/>
    <property type="match status" value="2"/>
</dbReference>
<feature type="region of interest" description="Disordered" evidence="4">
    <location>
        <begin position="2098"/>
        <end position="2158"/>
    </location>
</feature>
<name>A0A1S3HXD8_LINAN</name>
<dbReference type="Pfam" id="PF23010">
    <property type="entry name" value="RA_3"/>
    <property type="match status" value="1"/>
</dbReference>
<evidence type="ECO:0000259" key="5">
    <source>
        <dbReference type="PROSITE" id="PS50003"/>
    </source>
</evidence>
<dbReference type="SMART" id="SM00369">
    <property type="entry name" value="LRR_TYP"/>
    <property type="match status" value="24"/>
</dbReference>
<dbReference type="PANTHER" id="PTHR48051">
    <property type="match status" value="1"/>
</dbReference>
<feature type="compositionally biased region" description="Basic and acidic residues" evidence="4">
    <location>
        <begin position="2357"/>
        <end position="2386"/>
    </location>
</feature>
<feature type="region of interest" description="Disordered" evidence="4">
    <location>
        <begin position="2458"/>
        <end position="2483"/>
    </location>
</feature>
<dbReference type="STRING" id="7574.A0A1S3HXD8"/>
<dbReference type="SUPFAM" id="SSF81606">
    <property type="entry name" value="PP2C-like"/>
    <property type="match status" value="2"/>
</dbReference>
<dbReference type="KEGG" id="lak:106158698"/>
<keyword evidence="1" id="KW-0433">Leucine-rich repeat</keyword>